<name>A0ABR9SE90_9BURK</name>
<dbReference type="InterPro" id="IPR000620">
    <property type="entry name" value="EamA_dom"/>
</dbReference>
<evidence type="ECO:0000256" key="2">
    <source>
        <dbReference type="ARBA" id="ARBA00022692"/>
    </source>
</evidence>
<evidence type="ECO:0000256" key="4">
    <source>
        <dbReference type="ARBA" id="ARBA00023136"/>
    </source>
</evidence>
<dbReference type="SUPFAM" id="SSF103481">
    <property type="entry name" value="Multidrug resistance efflux transporter EmrE"/>
    <property type="match status" value="2"/>
</dbReference>
<keyword evidence="8" id="KW-1185">Reference proteome</keyword>
<dbReference type="Pfam" id="PF00892">
    <property type="entry name" value="EamA"/>
    <property type="match status" value="2"/>
</dbReference>
<evidence type="ECO:0000313" key="8">
    <source>
        <dbReference type="Proteomes" id="UP000715965"/>
    </source>
</evidence>
<evidence type="ECO:0000256" key="3">
    <source>
        <dbReference type="ARBA" id="ARBA00022989"/>
    </source>
</evidence>
<feature type="transmembrane region" description="Helical" evidence="5">
    <location>
        <begin position="208"/>
        <end position="227"/>
    </location>
</feature>
<dbReference type="RefSeq" id="WP_193780200.1">
    <property type="nucleotide sequence ID" value="NZ_JADDOJ010000028.1"/>
</dbReference>
<feature type="transmembrane region" description="Helical" evidence="5">
    <location>
        <begin position="239"/>
        <end position="258"/>
    </location>
</feature>
<dbReference type="EMBL" id="JADDOJ010000028">
    <property type="protein sequence ID" value="MBE7940660.1"/>
    <property type="molecule type" value="Genomic_DNA"/>
</dbReference>
<dbReference type="Gene3D" id="1.10.3730.20">
    <property type="match status" value="1"/>
</dbReference>
<dbReference type="PANTHER" id="PTHR32322:SF9">
    <property type="entry name" value="AMINO-ACID METABOLITE EFFLUX PUMP-RELATED"/>
    <property type="match status" value="1"/>
</dbReference>
<sequence>MTPADALRLPLLTALTMLAFAANSLLCRLALRSTGIDAASFTAVRLASGAVVLWLLARSAAPAPGAPRQGSWTSGAALFAYADAFSFAYTRLPAGVGALLLFGTVQLTMFCGALLAREPVRAPQLGGVLLALAGLAMLVRVADTQGQAPPVAVLLMMAAGVAWGVYSLRGRRATLPLLATRDNFLRAAPMALALLLPFAAGLRADVPGLALAVASGAIASGLGYALWYSVTPRLRSSSAAAVQLSVPVIAAVGGVLLLGESLSPQQWLAAAVVLAGIALAIRKPRPAA</sequence>
<organism evidence="7 8">
    <name type="scientific">Ramlibacter aquaticus</name>
    <dbReference type="NCBI Taxonomy" id="2780094"/>
    <lineage>
        <taxon>Bacteria</taxon>
        <taxon>Pseudomonadati</taxon>
        <taxon>Pseudomonadota</taxon>
        <taxon>Betaproteobacteria</taxon>
        <taxon>Burkholderiales</taxon>
        <taxon>Comamonadaceae</taxon>
        <taxon>Ramlibacter</taxon>
    </lineage>
</organism>
<feature type="transmembrane region" description="Helical" evidence="5">
    <location>
        <begin position="125"/>
        <end position="142"/>
    </location>
</feature>
<evidence type="ECO:0000256" key="1">
    <source>
        <dbReference type="ARBA" id="ARBA00004141"/>
    </source>
</evidence>
<evidence type="ECO:0000259" key="6">
    <source>
        <dbReference type="Pfam" id="PF00892"/>
    </source>
</evidence>
<dbReference type="Proteomes" id="UP000715965">
    <property type="component" value="Unassembled WGS sequence"/>
</dbReference>
<keyword evidence="4 5" id="KW-0472">Membrane</keyword>
<proteinExistence type="predicted"/>
<feature type="domain" description="EamA" evidence="6">
    <location>
        <begin position="11"/>
        <end position="139"/>
    </location>
</feature>
<reference evidence="7 8" key="1">
    <citation type="submission" date="2020-10" db="EMBL/GenBank/DDBJ databases">
        <title>Draft genome of Ramlibacter aquaticus LMG 30558.</title>
        <authorList>
            <person name="Props R."/>
        </authorList>
    </citation>
    <scope>NUCLEOTIDE SEQUENCE [LARGE SCALE GENOMIC DNA]</scope>
    <source>
        <strain evidence="7 8">LMG 30558</strain>
    </source>
</reference>
<evidence type="ECO:0000256" key="5">
    <source>
        <dbReference type="SAM" id="Phobius"/>
    </source>
</evidence>
<dbReference type="PANTHER" id="PTHR32322">
    <property type="entry name" value="INNER MEMBRANE TRANSPORTER"/>
    <property type="match status" value="1"/>
</dbReference>
<feature type="transmembrane region" description="Helical" evidence="5">
    <location>
        <begin position="184"/>
        <end position="202"/>
    </location>
</feature>
<evidence type="ECO:0000313" key="7">
    <source>
        <dbReference type="EMBL" id="MBE7940660.1"/>
    </source>
</evidence>
<keyword evidence="2 5" id="KW-0812">Transmembrane</keyword>
<feature type="domain" description="EamA" evidence="6">
    <location>
        <begin position="152"/>
        <end position="281"/>
    </location>
</feature>
<comment type="caution">
    <text evidence="7">The sequence shown here is derived from an EMBL/GenBank/DDBJ whole genome shotgun (WGS) entry which is preliminary data.</text>
</comment>
<gene>
    <name evidence="7" type="ORF">IM725_08770</name>
</gene>
<feature type="transmembrane region" description="Helical" evidence="5">
    <location>
        <begin position="94"/>
        <end position="116"/>
    </location>
</feature>
<dbReference type="InterPro" id="IPR050638">
    <property type="entry name" value="AA-Vitamin_Transporters"/>
</dbReference>
<feature type="transmembrane region" description="Helical" evidence="5">
    <location>
        <begin position="264"/>
        <end position="281"/>
    </location>
</feature>
<keyword evidence="3 5" id="KW-1133">Transmembrane helix</keyword>
<dbReference type="InterPro" id="IPR037185">
    <property type="entry name" value="EmrE-like"/>
</dbReference>
<feature type="transmembrane region" description="Helical" evidence="5">
    <location>
        <begin position="148"/>
        <end position="168"/>
    </location>
</feature>
<feature type="transmembrane region" description="Helical" evidence="5">
    <location>
        <begin position="38"/>
        <end position="57"/>
    </location>
</feature>
<protein>
    <submittedName>
        <fullName evidence="7">DMT family transporter</fullName>
    </submittedName>
</protein>
<accession>A0ABR9SE90</accession>
<comment type="subcellular location">
    <subcellularLocation>
        <location evidence="1">Membrane</location>
        <topology evidence="1">Multi-pass membrane protein</topology>
    </subcellularLocation>
</comment>
<feature type="transmembrane region" description="Helical" evidence="5">
    <location>
        <begin position="6"/>
        <end position="26"/>
    </location>
</feature>